<feature type="domain" description="Mon2 C-terminal" evidence="6">
    <location>
        <begin position="971"/>
        <end position="1202"/>
    </location>
</feature>
<dbReference type="InterPro" id="IPR032691">
    <property type="entry name" value="Mon2/Sec7/BIG1-like_HUS"/>
</dbReference>
<comment type="caution">
    <text evidence="8">The sequence shown here is derived from an EMBL/GenBank/DDBJ whole genome shotgun (WGS) entry which is preliminary data.</text>
</comment>
<reference evidence="8 9" key="1">
    <citation type="journal article" date="2020" name="Genome Biol. Evol.">
        <title>A new high-quality draft genome assembly of the Chinese cordyceps Ophiocordyceps sinensis.</title>
        <authorList>
            <person name="Shu R."/>
            <person name="Zhang J."/>
            <person name="Meng Q."/>
            <person name="Zhang H."/>
            <person name="Zhou G."/>
            <person name="Li M."/>
            <person name="Wu P."/>
            <person name="Zhao Y."/>
            <person name="Chen C."/>
            <person name="Qin Q."/>
        </authorList>
    </citation>
    <scope>NUCLEOTIDE SEQUENCE [LARGE SCALE GENOMIC DNA]</scope>
    <source>
        <strain evidence="8 9">IOZ07</strain>
    </source>
</reference>
<dbReference type="Pfam" id="PF12783">
    <property type="entry name" value="Sec7-like_HUS"/>
    <property type="match status" value="1"/>
</dbReference>
<feature type="region of interest" description="Disordered" evidence="4">
    <location>
        <begin position="733"/>
        <end position="761"/>
    </location>
</feature>
<evidence type="ECO:0000313" key="8">
    <source>
        <dbReference type="EMBL" id="KAF4503781.1"/>
    </source>
</evidence>
<evidence type="ECO:0000313" key="9">
    <source>
        <dbReference type="Proteomes" id="UP000557566"/>
    </source>
</evidence>
<dbReference type="OrthoDB" id="294853at2759"/>
<feature type="domain" description="Mon2/Sec7/BIG1-like dimerisation and cyclophilin-binding" evidence="7">
    <location>
        <begin position="4"/>
        <end position="175"/>
    </location>
</feature>
<evidence type="ECO:0000256" key="3">
    <source>
        <dbReference type="ARBA" id="ARBA00022927"/>
    </source>
</evidence>
<dbReference type="GO" id="GO:0005794">
    <property type="term" value="C:Golgi apparatus"/>
    <property type="evidence" value="ECO:0007669"/>
    <property type="project" value="UniProtKB-ARBA"/>
</dbReference>
<keyword evidence="3" id="KW-0653">Protein transport</keyword>
<dbReference type="GO" id="GO:0015031">
    <property type="term" value="P:protein transport"/>
    <property type="evidence" value="ECO:0007669"/>
    <property type="project" value="UniProtKB-KW"/>
</dbReference>
<organism evidence="8 9">
    <name type="scientific">Ophiocordyceps sinensis</name>
    <dbReference type="NCBI Taxonomy" id="72228"/>
    <lineage>
        <taxon>Eukaryota</taxon>
        <taxon>Fungi</taxon>
        <taxon>Dikarya</taxon>
        <taxon>Ascomycota</taxon>
        <taxon>Pezizomycotina</taxon>
        <taxon>Sordariomycetes</taxon>
        <taxon>Hypocreomycetidae</taxon>
        <taxon>Hypocreales</taxon>
        <taxon>Ophiocordycipitaceae</taxon>
        <taxon>Ophiocordyceps</taxon>
    </lineage>
</organism>
<proteinExistence type="inferred from homology"/>
<keyword evidence="9" id="KW-1185">Reference proteome</keyword>
<evidence type="ECO:0008006" key="10">
    <source>
        <dbReference type="Google" id="ProtNLM"/>
    </source>
</evidence>
<dbReference type="Proteomes" id="UP000557566">
    <property type="component" value="Unassembled WGS sequence"/>
</dbReference>
<feature type="compositionally biased region" description="Polar residues" evidence="4">
    <location>
        <begin position="733"/>
        <end position="744"/>
    </location>
</feature>
<dbReference type="PANTHER" id="PTHR10663:SF333">
    <property type="entry name" value="PROTEIN MON2 HOMOLOG"/>
    <property type="match status" value="1"/>
</dbReference>
<protein>
    <recommendedName>
        <fullName evidence="10">Endosomal peripheral membrane protein</fullName>
    </recommendedName>
</protein>
<dbReference type="InterPro" id="IPR032629">
    <property type="entry name" value="DCB_dom"/>
</dbReference>
<dbReference type="PANTHER" id="PTHR10663">
    <property type="entry name" value="GUANYL-NUCLEOTIDE EXCHANGE FACTOR"/>
    <property type="match status" value="1"/>
</dbReference>
<feature type="domain" description="Mon2/Sec7/BIG1-like HUS" evidence="5">
    <location>
        <begin position="200"/>
        <end position="353"/>
    </location>
</feature>
<dbReference type="InterPro" id="IPR032817">
    <property type="entry name" value="Mon2_C"/>
</dbReference>
<keyword evidence="2" id="KW-0813">Transport</keyword>
<evidence type="ECO:0000256" key="4">
    <source>
        <dbReference type="SAM" id="MobiDB-lite"/>
    </source>
</evidence>
<dbReference type="Pfam" id="PF16213">
    <property type="entry name" value="DCB"/>
    <property type="match status" value="1"/>
</dbReference>
<dbReference type="SUPFAM" id="SSF48371">
    <property type="entry name" value="ARM repeat"/>
    <property type="match status" value="1"/>
</dbReference>
<name>A0A8H4LRS3_9HYPO</name>
<comment type="similarity">
    <text evidence="1">Belongs to the MON2 family.</text>
</comment>
<evidence type="ECO:0000259" key="5">
    <source>
        <dbReference type="Pfam" id="PF12783"/>
    </source>
</evidence>
<evidence type="ECO:0000259" key="7">
    <source>
        <dbReference type="Pfam" id="PF16213"/>
    </source>
</evidence>
<dbReference type="Pfam" id="PF16206">
    <property type="entry name" value="Mon2_C"/>
    <property type="match status" value="1"/>
</dbReference>
<evidence type="ECO:0000256" key="2">
    <source>
        <dbReference type="ARBA" id="ARBA00022448"/>
    </source>
</evidence>
<sequence>MTTQLLTTELVNLVQESKRKHNDLRQAADKSLEELKQLGHVSEQAAVDHLSQKPSFVNPFIIACGTKNAKFTGIAIVCLQRLIVARALPRSKLNQVLESLMQASSAGLDVQLKILQALPSLLQNYAPDLNGDLLVTALNVCFILQSSKNAIVTNTAAATLQQLVVSVFDKVVAEDKNASGASVAGEAPSATGQVALCASALDAHRIFNDLCLITENQRPAFLRFSGLPQTFGLELIESVITNHAAVFTTHPEQAQILRARVMPLVFSALKGRPSFATTVRLVRILYTMLRRHMGILPSECGEAFELLTQLLDQDATLWKRALCMEVFRGIFAEPALVRRIYALYDAKEGQKDVVKTLVATFVRLSTEKPAVIGLGNQSTVPANDTANTPGAPSDQAVLEASGMTGIIGGGSLGPESVKAGISVQWSSIRVPCIDQLDKTEPPPIPESYIYSLVLTCISSLSDGLAKFILPLTMIIRCIKTSRFPPRLSTSAGPAILATCSTFLYAALDQEYYHGLVRAIQRFAHVAGLLHLPTPRDAFLTTLGKSAVPPNVLTACHSSGLTRPSTPSTQPDTPASTLLSNARGLLGVEGLTQTSSSSSAAAAEKQRQAPLDTTLTLSLNTRNLLCLRALLNLGIALGPTLGPAWRIILETLQQADFVLFTTGKATGRTPSLGRSLDQTGENDANSLMTNFSNEVRAVETAASRLVESSVDFPNASFVEVVEAVCGLLEQQVTDRSQAGSTTQASRAPATPEPRRPGPDKHRRMLSFSNQAAGVSTQEFLFALTKLREIATVNIERLLTSDADASGWHRLIKELIHKLGSPAMSPPVRVKAAETLSRLMREAASVAALMPGDGEDTNGDSRGPTQLRVLGALRDALTPLLRHARGGSVADQSTDNDVHRILLEGLKSIIEGCGENLVCGWDTAFDIIGSVFETEPPMAKEKAKSAASGGILTTRSSKLVRSSFSSLQLICSDFLPSLPKSCFLTLVDTLYKFCSQDDDLNIALTTVTFFWVLSDFLSANEKSLDITAELIMKRGADESSLERLASDRGQKGSDAALWMLLLLRLTSVTTDERLELRNSAIQTLLRIFDAYGDRLSAEAWSACVESVIFRLLSSLEAELKAAEEDDDFAESERAEWHGTAVVVLNGIADLLANYLHVLTAHQSFTRLWRELLQHLTGLLDFHVLDINTATFKALTHVLSQVGDEKKMVFNQTSIESVWDLWSRGVPTSKRPADAGIQAEDNQDCLIAYVAALCKVYTLLQGGVTVERVKRMLALLRETVEEASMGTYVLDVEHTTPLQTRVLAAVQMMRTDVDGVPSAIMTQVSEFVVLAYEKGGAGGNAKRTFVAMSKTSMRMLQELILRHASVKDVYATGALANALSALCRPIALKYRFPIVTKSSPPWRLATSSVLEVLGATLPQLAALDVPKETAQGIWAIIVAVADGILGADADSAPPGSNLADDEDFDVESFRKLRALMIPSLGGNAVEDKTRRAYTESLFRTSIIHGVTAAERCLVDKQDDDAGAKLVSLYTLPTGRTTAIAPTGRTRMAYVSFDELFSLVSAGHGDVTEFAAPNSSPQPESLHVLRLRIASTAAPLLILRCALTMRAYASDQPLRGRMPQPLSQRKELLWTLRKLVNLESEGEAMPALDGAGGGGRRHLLKLYPLIVRSLEVEGEREVQKLLREALGVIGEEMGIV</sequence>
<gene>
    <name evidence="8" type="ORF">G6O67_008877</name>
</gene>
<accession>A0A8H4LRS3</accession>
<evidence type="ECO:0000256" key="1">
    <source>
        <dbReference type="ARBA" id="ARBA00008144"/>
    </source>
</evidence>
<evidence type="ECO:0000259" key="6">
    <source>
        <dbReference type="Pfam" id="PF16206"/>
    </source>
</evidence>
<dbReference type="EMBL" id="JAAVMX010000015">
    <property type="protein sequence ID" value="KAF4503781.1"/>
    <property type="molecule type" value="Genomic_DNA"/>
</dbReference>
<dbReference type="InterPro" id="IPR016024">
    <property type="entry name" value="ARM-type_fold"/>
</dbReference>